<dbReference type="EMBL" id="CAKOGP040002169">
    <property type="protein sequence ID" value="CAJ1964118.1"/>
    <property type="molecule type" value="Genomic_DNA"/>
</dbReference>
<accession>A0AAD2G6H6</accession>
<organism evidence="3 4">
    <name type="scientific">Cylindrotheca closterium</name>
    <dbReference type="NCBI Taxonomy" id="2856"/>
    <lineage>
        <taxon>Eukaryota</taxon>
        <taxon>Sar</taxon>
        <taxon>Stramenopiles</taxon>
        <taxon>Ochrophyta</taxon>
        <taxon>Bacillariophyta</taxon>
        <taxon>Bacillariophyceae</taxon>
        <taxon>Bacillariophycidae</taxon>
        <taxon>Bacillariales</taxon>
        <taxon>Bacillariaceae</taxon>
        <taxon>Cylindrotheca</taxon>
    </lineage>
</organism>
<comment type="caution">
    <text evidence="3">The sequence shown here is derived from an EMBL/GenBank/DDBJ whole genome shotgun (WGS) entry which is preliminary data.</text>
</comment>
<feature type="chain" id="PRO_5041918667" evidence="2">
    <location>
        <begin position="29"/>
        <end position="625"/>
    </location>
</feature>
<feature type="compositionally biased region" description="Basic residues" evidence="1">
    <location>
        <begin position="561"/>
        <end position="576"/>
    </location>
</feature>
<feature type="region of interest" description="Disordered" evidence="1">
    <location>
        <begin position="554"/>
        <end position="625"/>
    </location>
</feature>
<reference evidence="3" key="1">
    <citation type="submission" date="2023-08" db="EMBL/GenBank/DDBJ databases">
        <authorList>
            <person name="Audoor S."/>
            <person name="Bilcke G."/>
        </authorList>
    </citation>
    <scope>NUCLEOTIDE SEQUENCE</scope>
</reference>
<name>A0AAD2G6H6_9STRA</name>
<feature type="compositionally biased region" description="Basic residues" evidence="1">
    <location>
        <begin position="487"/>
        <end position="497"/>
    </location>
</feature>
<protein>
    <submittedName>
        <fullName evidence="3">Uncharacterized protein</fullName>
    </submittedName>
</protein>
<feature type="signal peptide" evidence="2">
    <location>
        <begin position="1"/>
        <end position="28"/>
    </location>
</feature>
<feature type="compositionally biased region" description="Acidic residues" evidence="1">
    <location>
        <begin position="590"/>
        <end position="605"/>
    </location>
</feature>
<dbReference type="AlphaFoldDB" id="A0AAD2G6H6"/>
<keyword evidence="4" id="KW-1185">Reference proteome</keyword>
<sequence length="625" mass="71268">MMSTSHHHSVTTLTILLLTFVILPFGKANKQVVLFAGPHQTGASSVEQFYHNFASGYNNAKTSKALAGWAWPRVQGDLGMKNANFERPKVFQYLVTHADNDKQQDLLMTAIREAYGRAGEGIILGTEEFDRIGETPSSRRNGLDAMERVVNFLRAEQEDVWVILNYRTPRVEQWISYWKHMDKEPDYKEFLCDDYDQVWEMLDTGMNPLGLAQTIRHETGWNVVLIDMVGAQDLGTDSSHIIACEILGGTDCNGGFVADRFNKTYHNNAVDKEFDGLDESQLDQLETLLRKRDCAYEEKLRNDHGFYILHESTLWQGCNMKDPNGIYSKLKDTDILLDLFQTQKGCEDLKGNKLEDFLLPSDNYDALTAKKTLGQLQKEMAVNQFENLEAFELDEDAKAKQNKARTPTAEKIKGKDEDLNDGHSVLGYFFLVVMVGGGAVYKLYTARSKANDGSNRLWYRENKQQNSYLARDYLDAEYGDVDDDKGKKGHRSAKSTRNRYYQDSSDEDSNVSGGLEMASTFSDWADERDEDYYDPTTEVAQDRQTRNRVLMQMPKTALTAPRHHRTAATTYSRKRSTSRERDLDWAMADQEIESSEEENDSDSDSDSGRKVDENRGSDSDFDDEY</sequence>
<keyword evidence="2" id="KW-0732">Signal</keyword>
<proteinExistence type="predicted"/>
<dbReference type="Proteomes" id="UP001295423">
    <property type="component" value="Unassembled WGS sequence"/>
</dbReference>
<feature type="compositionally biased region" description="Basic and acidic residues" evidence="1">
    <location>
        <begin position="606"/>
        <end position="618"/>
    </location>
</feature>
<evidence type="ECO:0000256" key="2">
    <source>
        <dbReference type="SAM" id="SignalP"/>
    </source>
</evidence>
<evidence type="ECO:0000313" key="3">
    <source>
        <dbReference type="EMBL" id="CAJ1964118.1"/>
    </source>
</evidence>
<evidence type="ECO:0000313" key="4">
    <source>
        <dbReference type="Proteomes" id="UP001295423"/>
    </source>
</evidence>
<feature type="region of interest" description="Disordered" evidence="1">
    <location>
        <begin position="480"/>
        <end position="515"/>
    </location>
</feature>
<gene>
    <name evidence="3" type="ORF">CYCCA115_LOCUS20481</name>
</gene>
<evidence type="ECO:0000256" key="1">
    <source>
        <dbReference type="SAM" id="MobiDB-lite"/>
    </source>
</evidence>